<dbReference type="PROSITE" id="PS50222">
    <property type="entry name" value="EF_HAND_2"/>
    <property type="match status" value="1"/>
</dbReference>
<feature type="domain" description="EF-hand" evidence="1">
    <location>
        <begin position="204"/>
        <end position="239"/>
    </location>
</feature>
<keyword evidence="3" id="KW-1185">Reference proteome</keyword>
<dbReference type="Gene3D" id="1.10.238.10">
    <property type="entry name" value="EF-hand"/>
    <property type="match status" value="1"/>
</dbReference>
<dbReference type="InterPro" id="IPR036249">
    <property type="entry name" value="Thioredoxin-like_sf"/>
</dbReference>
<dbReference type="SUPFAM" id="SSF52833">
    <property type="entry name" value="Thioredoxin-like"/>
    <property type="match status" value="1"/>
</dbReference>
<dbReference type="Proteomes" id="UP001189429">
    <property type="component" value="Unassembled WGS sequence"/>
</dbReference>
<protein>
    <recommendedName>
        <fullName evidence="1">EF-hand domain-containing protein</fullName>
    </recommendedName>
</protein>
<proteinExistence type="predicted"/>
<organism evidence="2 3">
    <name type="scientific">Prorocentrum cordatum</name>
    <dbReference type="NCBI Taxonomy" id="2364126"/>
    <lineage>
        <taxon>Eukaryota</taxon>
        <taxon>Sar</taxon>
        <taxon>Alveolata</taxon>
        <taxon>Dinophyceae</taxon>
        <taxon>Prorocentrales</taxon>
        <taxon>Prorocentraceae</taxon>
        <taxon>Prorocentrum</taxon>
    </lineage>
</organism>
<dbReference type="InterPro" id="IPR002048">
    <property type="entry name" value="EF_hand_dom"/>
</dbReference>
<gene>
    <name evidence="2" type="ORF">PCOR1329_LOCUS82139</name>
</gene>
<name>A0ABN9Y3X4_9DINO</name>
<reference evidence="2" key="1">
    <citation type="submission" date="2023-10" db="EMBL/GenBank/DDBJ databases">
        <authorList>
            <person name="Chen Y."/>
            <person name="Shah S."/>
            <person name="Dougan E. K."/>
            <person name="Thang M."/>
            <person name="Chan C."/>
        </authorList>
    </citation>
    <scope>NUCLEOTIDE SEQUENCE [LARGE SCALE GENOMIC DNA]</scope>
</reference>
<evidence type="ECO:0000313" key="3">
    <source>
        <dbReference type="Proteomes" id="UP001189429"/>
    </source>
</evidence>
<evidence type="ECO:0000259" key="1">
    <source>
        <dbReference type="PROSITE" id="PS50222"/>
    </source>
</evidence>
<comment type="caution">
    <text evidence="2">The sequence shown here is derived from an EMBL/GenBank/DDBJ whole genome shotgun (WGS) entry which is preliminary data.</text>
</comment>
<dbReference type="Gene3D" id="3.40.30.10">
    <property type="entry name" value="Glutaredoxin"/>
    <property type="match status" value="1"/>
</dbReference>
<dbReference type="InterPro" id="IPR011992">
    <property type="entry name" value="EF-hand-dom_pair"/>
</dbReference>
<evidence type="ECO:0000313" key="2">
    <source>
        <dbReference type="EMBL" id="CAK0906994.1"/>
    </source>
</evidence>
<dbReference type="EMBL" id="CAUYUJ010021782">
    <property type="protein sequence ID" value="CAK0906994.1"/>
    <property type="molecule type" value="Genomic_DNA"/>
</dbReference>
<sequence>MIHTTAAGYSELVFGDSGADEQRWRKQVVLCCTLGKSVGAVLFNDGRRVRHREWCKAVLEEPQEPEGCPPPAGQVGGAAGVFRYEMDDLRFDPPAPGTSEWSSWTGAVDRSLVGMIDSVQGLDRVLVMPTGRTARFEYCDQILSMLTASHKVAAEKGCALELLAQPEGSVVRGAAICALVELESTQVLKQLIQVLRKADSLQSLSEPQLQYIFEQLDTAGDGVLSPLELQAGLEQLGIQRDMTALLKELDVEDGGAVSMSQFVSWWTECVRSARLVTLTSSTAWRRLLELPPPSGFGDLICLEVTFTFCRACRRFDSKFRKLAEEYEHIRFVQLVGNGTIGAMDLSTKELGVKKSPSFFIFRRGNPEPLASWTGTDVSVFRENIDKL</sequence>
<accession>A0ABN9Y3X4</accession>
<dbReference type="SUPFAM" id="SSF47473">
    <property type="entry name" value="EF-hand"/>
    <property type="match status" value="1"/>
</dbReference>
<dbReference type="CDD" id="cd02947">
    <property type="entry name" value="TRX_family"/>
    <property type="match status" value="1"/>
</dbReference>